<sequence length="117" mass="13478">MACRPVIQQACEGGNRLYVHHGQLRWLALATSSEDRWLGCYRRRIWTRESTPGAGPCPTEKGVHGWPWRERYRRLIGAGEADLTTVKSAPEKKDASRRLNRPFPIFDRGRIYQASIE</sequence>
<proteinExistence type="predicted"/>
<evidence type="ECO:0000313" key="2">
    <source>
        <dbReference type="Proteomes" id="UP000030645"/>
    </source>
</evidence>
<reference evidence="2" key="1">
    <citation type="submission" date="2013-01" db="EMBL/GenBank/DDBJ databases">
        <title>Draft Genome Sequence of a Mulberry Tree, Morus notabilis C.K. Schneid.</title>
        <authorList>
            <person name="He N."/>
            <person name="Zhao S."/>
        </authorList>
    </citation>
    <scope>NUCLEOTIDE SEQUENCE</scope>
</reference>
<dbReference type="EMBL" id="KE346294">
    <property type="protein sequence ID" value="EXC32236.1"/>
    <property type="molecule type" value="Genomic_DNA"/>
</dbReference>
<accession>W9SHF4</accession>
<organism evidence="1 2">
    <name type="scientific">Morus notabilis</name>
    <dbReference type="NCBI Taxonomy" id="981085"/>
    <lineage>
        <taxon>Eukaryota</taxon>
        <taxon>Viridiplantae</taxon>
        <taxon>Streptophyta</taxon>
        <taxon>Embryophyta</taxon>
        <taxon>Tracheophyta</taxon>
        <taxon>Spermatophyta</taxon>
        <taxon>Magnoliopsida</taxon>
        <taxon>eudicotyledons</taxon>
        <taxon>Gunneridae</taxon>
        <taxon>Pentapetalae</taxon>
        <taxon>rosids</taxon>
        <taxon>fabids</taxon>
        <taxon>Rosales</taxon>
        <taxon>Moraceae</taxon>
        <taxon>Moreae</taxon>
        <taxon>Morus</taxon>
    </lineage>
</organism>
<gene>
    <name evidence="1" type="ORF">L484_004739</name>
</gene>
<dbReference type="AlphaFoldDB" id="W9SHF4"/>
<evidence type="ECO:0000313" key="1">
    <source>
        <dbReference type="EMBL" id="EXC32236.1"/>
    </source>
</evidence>
<protein>
    <submittedName>
        <fullName evidence="1">Uncharacterized protein</fullName>
    </submittedName>
</protein>
<name>W9SHF4_9ROSA</name>
<dbReference type="Proteomes" id="UP000030645">
    <property type="component" value="Unassembled WGS sequence"/>
</dbReference>
<keyword evidence="2" id="KW-1185">Reference proteome</keyword>